<name>A0A538TW25_UNCEI</name>
<reference evidence="7 8" key="1">
    <citation type="journal article" date="2019" name="Nat. Microbiol.">
        <title>Mediterranean grassland soil C-N compound turnover is dependent on rainfall and depth, and is mediated by genomically divergent microorganisms.</title>
        <authorList>
            <person name="Diamond S."/>
            <person name="Andeer P.F."/>
            <person name="Li Z."/>
            <person name="Crits-Christoph A."/>
            <person name="Burstein D."/>
            <person name="Anantharaman K."/>
            <person name="Lane K.R."/>
            <person name="Thomas B.C."/>
            <person name="Pan C."/>
            <person name="Northen T.R."/>
            <person name="Banfield J.F."/>
        </authorList>
    </citation>
    <scope>NUCLEOTIDE SEQUENCE [LARGE SCALE GENOMIC DNA]</scope>
    <source>
        <strain evidence="7">WS_10</strain>
    </source>
</reference>
<proteinExistence type="inferred from homology"/>
<dbReference type="GO" id="GO:0030639">
    <property type="term" value="P:polyketide biosynthetic process"/>
    <property type="evidence" value="ECO:0007669"/>
    <property type="project" value="TreeGrafter"/>
</dbReference>
<dbReference type="InterPro" id="IPR011141">
    <property type="entry name" value="Polyketide_synthase_type-III"/>
</dbReference>
<dbReference type="PIRSF" id="PIRSF000451">
    <property type="entry name" value="PKS_III"/>
    <property type="match status" value="1"/>
</dbReference>
<dbReference type="InterPro" id="IPR012328">
    <property type="entry name" value="Chalcone/stilbene_synt_C"/>
</dbReference>
<evidence type="ECO:0000259" key="5">
    <source>
        <dbReference type="Pfam" id="PF00195"/>
    </source>
</evidence>
<gene>
    <name evidence="7" type="ORF">E6K80_14905</name>
</gene>
<accession>A0A538TW25</accession>
<dbReference type="PANTHER" id="PTHR11877">
    <property type="entry name" value="HYDROXYMETHYLGLUTARYL-COA SYNTHASE"/>
    <property type="match status" value="1"/>
</dbReference>
<evidence type="ECO:0000256" key="3">
    <source>
        <dbReference type="ARBA" id="ARBA00023315"/>
    </source>
</evidence>
<evidence type="ECO:0000256" key="1">
    <source>
        <dbReference type="ARBA" id="ARBA00005531"/>
    </source>
</evidence>
<dbReference type="InterPro" id="IPR016039">
    <property type="entry name" value="Thiolase-like"/>
</dbReference>
<dbReference type="Proteomes" id="UP000319836">
    <property type="component" value="Unassembled WGS sequence"/>
</dbReference>
<dbReference type="SUPFAM" id="SSF53901">
    <property type="entry name" value="Thiolase-like"/>
    <property type="match status" value="1"/>
</dbReference>
<sequence>MPALMPGLIAASAEDTCSVNASVIPARSAADPGDSLRATYIRTPAAPGQRDRDGRVPLTSRGLMTARENGSSPTATIAATATAVPPFRIGRDEVKRHLQRTFSLTDARLEAMLAIVDNSQVKQRYCIHPVESIIEPRTLDQVNRDYAEHAVRLGATVVEECLARAGMTAAQVDLFITVSCTGVMIPSLDAHLANRFGFRPDVRRLPITELGCAAGAAALGYATDHLRAYPGATALVVAVELPSLTFQRFDTSQANLISSILFGDGAAAVILTGDGAARGPRIGRTESFLFPHSLDAMGFDLQASGFYIVLSRDVPELIRREIRGLLDGFLARAGVRRRDLEAFIVHPGGQKLLTFIEEELELSAADTECSWHVLREYGNQSSASVLFVLHEWLARHEPPWRAHGLLAAFGPGFSANLALLHWEPAMSTRRSGGTS</sequence>
<dbReference type="Pfam" id="PF02797">
    <property type="entry name" value="Chal_sti_synt_C"/>
    <property type="match status" value="1"/>
</dbReference>
<evidence type="ECO:0000256" key="2">
    <source>
        <dbReference type="ARBA" id="ARBA00022679"/>
    </source>
</evidence>
<dbReference type="Pfam" id="PF00195">
    <property type="entry name" value="Chal_sti_synt_N"/>
    <property type="match status" value="1"/>
</dbReference>
<evidence type="ECO:0000259" key="6">
    <source>
        <dbReference type="Pfam" id="PF02797"/>
    </source>
</evidence>
<comment type="similarity">
    <text evidence="1">Belongs to the thiolase-like superfamily. Chalcone/stilbene synthases family.</text>
</comment>
<dbReference type="Gene3D" id="3.40.47.10">
    <property type="match status" value="2"/>
</dbReference>
<dbReference type="GO" id="GO:0016747">
    <property type="term" value="F:acyltransferase activity, transferring groups other than amino-acyl groups"/>
    <property type="evidence" value="ECO:0007669"/>
    <property type="project" value="InterPro"/>
</dbReference>
<dbReference type="EMBL" id="VBPA01000432">
    <property type="protein sequence ID" value="TMQ67815.1"/>
    <property type="molecule type" value="Genomic_DNA"/>
</dbReference>
<comment type="caution">
    <text evidence="7">The sequence shown here is derived from an EMBL/GenBank/DDBJ whole genome shotgun (WGS) entry which is preliminary data.</text>
</comment>
<dbReference type="InterPro" id="IPR001099">
    <property type="entry name" value="Chalcone/stilbene_synt_N"/>
</dbReference>
<keyword evidence="3" id="KW-0012">Acyltransferase</keyword>
<protein>
    <submittedName>
        <fullName evidence="7">Type III polyketide synthase</fullName>
    </submittedName>
</protein>
<keyword evidence="2" id="KW-0808">Transferase</keyword>
<evidence type="ECO:0000313" key="8">
    <source>
        <dbReference type="Proteomes" id="UP000319836"/>
    </source>
</evidence>
<evidence type="ECO:0000256" key="4">
    <source>
        <dbReference type="PIRSR" id="PIRSR000451-1"/>
    </source>
</evidence>
<feature type="domain" description="Chalcone/stilbene synthase N-terminal" evidence="5">
    <location>
        <begin position="70"/>
        <end position="274"/>
    </location>
</feature>
<feature type="domain" description="Chalcone/stilbene synthase C-terminal" evidence="6">
    <location>
        <begin position="289"/>
        <end position="420"/>
    </location>
</feature>
<dbReference type="CDD" id="cd00831">
    <property type="entry name" value="CHS_like"/>
    <property type="match status" value="1"/>
</dbReference>
<organism evidence="7 8">
    <name type="scientific">Eiseniibacteriota bacterium</name>
    <dbReference type="NCBI Taxonomy" id="2212470"/>
    <lineage>
        <taxon>Bacteria</taxon>
        <taxon>Candidatus Eiseniibacteriota</taxon>
    </lineage>
</organism>
<dbReference type="PANTHER" id="PTHR11877:SF99">
    <property type="entry name" value="1,3,6,8-TETRAHYDROXYNAPHTHALENE SYNTHASE"/>
    <property type="match status" value="1"/>
</dbReference>
<feature type="active site" description="Acyl-thioester intermediate" evidence="4">
    <location>
        <position position="212"/>
    </location>
</feature>
<dbReference type="AlphaFoldDB" id="A0A538TW25"/>
<evidence type="ECO:0000313" key="7">
    <source>
        <dbReference type="EMBL" id="TMQ67815.1"/>
    </source>
</evidence>